<dbReference type="InterPro" id="IPR004473">
    <property type="entry name" value="Restrct_endonuc_typeI_HsdR"/>
</dbReference>
<dbReference type="CDD" id="cd18030">
    <property type="entry name" value="DEXHc_RE_I_HsdR"/>
    <property type="match status" value="1"/>
</dbReference>
<evidence type="ECO:0000313" key="13">
    <source>
        <dbReference type="EMBL" id="TPR46258.1"/>
    </source>
</evidence>
<name>A0A9Q8MUG2_9LACO</name>
<organism evidence="13 14">
    <name type="scientific">Apilactobacillus micheneri</name>
    <dbReference type="NCBI Taxonomy" id="1899430"/>
    <lineage>
        <taxon>Bacteria</taxon>
        <taxon>Bacillati</taxon>
        <taxon>Bacillota</taxon>
        <taxon>Bacilli</taxon>
        <taxon>Lactobacillales</taxon>
        <taxon>Lactobacillaceae</taxon>
        <taxon>Apilactobacillus</taxon>
    </lineage>
</organism>
<keyword evidence="6 11" id="KW-0680">Restriction system</keyword>
<dbReference type="InterPro" id="IPR051268">
    <property type="entry name" value="Type-I_R_enzyme_R_subunit"/>
</dbReference>
<evidence type="ECO:0000256" key="1">
    <source>
        <dbReference type="ARBA" id="ARBA00000851"/>
    </source>
</evidence>
<evidence type="ECO:0000256" key="5">
    <source>
        <dbReference type="ARBA" id="ARBA00022741"/>
    </source>
</evidence>
<dbReference type="Gene3D" id="3.40.50.300">
    <property type="entry name" value="P-loop containing nucleotide triphosphate hydrolases"/>
    <property type="match status" value="2"/>
</dbReference>
<dbReference type="GO" id="GO:0009035">
    <property type="term" value="F:type I site-specific deoxyribonuclease activity"/>
    <property type="evidence" value="ECO:0007669"/>
    <property type="project" value="UniProtKB-EC"/>
</dbReference>
<evidence type="ECO:0000256" key="9">
    <source>
        <dbReference type="ARBA" id="ARBA00022840"/>
    </source>
</evidence>
<dbReference type="CDD" id="cd22332">
    <property type="entry name" value="HsdR_N"/>
    <property type="match status" value="1"/>
</dbReference>
<dbReference type="InterPro" id="IPR007409">
    <property type="entry name" value="Restrct_endonuc_type1_HsdR_N"/>
</dbReference>
<feature type="domain" description="Helicase ATP-binding" evidence="12">
    <location>
        <begin position="280"/>
        <end position="455"/>
    </location>
</feature>
<dbReference type="Pfam" id="PF18766">
    <property type="entry name" value="SWI2_SNF2"/>
    <property type="match status" value="1"/>
</dbReference>
<dbReference type="NCBIfam" id="TIGR00348">
    <property type="entry name" value="hsdR"/>
    <property type="match status" value="1"/>
</dbReference>
<dbReference type="AlphaFoldDB" id="A0A9Q8MUG2"/>
<dbReference type="Pfam" id="PF04313">
    <property type="entry name" value="HSDR_N"/>
    <property type="match status" value="1"/>
</dbReference>
<dbReference type="RefSeq" id="WP_140936164.1">
    <property type="nucleotide sequence ID" value="NZ_QUBF01000001.1"/>
</dbReference>
<accession>A0A9Q8MUG2</accession>
<dbReference type="PANTHER" id="PTHR30195">
    <property type="entry name" value="TYPE I SITE-SPECIFIC DEOXYRIBONUCLEASE PROTEIN SUBUNIT M AND R"/>
    <property type="match status" value="1"/>
</dbReference>
<gene>
    <name evidence="13" type="ORF">DY130_01710</name>
</gene>
<dbReference type="Pfam" id="PF12008">
    <property type="entry name" value="EcoR124_C"/>
    <property type="match status" value="1"/>
</dbReference>
<evidence type="ECO:0000256" key="3">
    <source>
        <dbReference type="ARBA" id="ARBA00011296"/>
    </source>
</evidence>
<comment type="caution">
    <text evidence="13">The sequence shown here is derived from an EMBL/GenBank/DDBJ whole genome shotgun (WGS) entry which is preliminary data.</text>
</comment>
<dbReference type="GO" id="GO:0003677">
    <property type="term" value="F:DNA binding"/>
    <property type="evidence" value="ECO:0007669"/>
    <property type="project" value="UniProtKB-KW"/>
</dbReference>
<dbReference type="EC" id="3.1.21.3" evidence="11"/>
<dbReference type="PANTHER" id="PTHR30195:SF16">
    <property type="entry name" value="TYPE I RESTRICTION ENZYME ENDONUCLEASE SUBUNIT"/>
    <property type="match status" value="1"/>
</dbReference>
<evidence type="ECO:0000256" key="11">
    <source>
        <dbReference type="RuleBase" id="RU364115"/>
    </source>
</evidence>
<dbReference type="InterPro" id="IPR022625">
    <property type="entry name" value="TypeI_RM_Rsu_C"/>
</dbReference>
<dbReference type="InterPro" id="IPR027417">
    <property type="entry name" value="P-loop_NTPase"/>
</dbReference>
<keyword evidence="7 13" id="KW-0255">Endonuclease</keyword>
<dbReference type="InterPro" id="IPR014001">
    <property type="entry name" value="Helicase_ATP-bd"/>
</dbReference>
<keyword evidence="8 11" id="KW-0378">Hydrolase</keyword>
<dbReference type="Gene3D" id="1.20.58.910">
    <property type="match status" value="1"/>
</dbReference>
<evidence type="ECO:0000256" key="10">
    <source>
        <dbReference type="ARBA" id="ARBA00023125"/>
    </source>
</evidence>
<evidence type="ECO:0000256" key="2">
    <source>
        <dbReference type="ARBA" id="ARBA00008598"/>
    </source>
</evidence>
<dbReference type="EMBL" id="QUBG01000001">
    <property type="protein sequence ID" value="TPR46258.1"/>
    <property type="molecule type" value="Genomic_DNA"/>
</dbReference>
<proteinExistence type="inferred from homology"/>
<dbReference type="Proteomes" id="UP000784700">
    <property type="component" value="Unassembled WGS sequence"/>
</dbReference>
<dbReference type="Gene3D" id="3.90.1570.50">
    <property type="match status" value="1"/>
</dbReference>
<evidence type="ECO:0000256" key="8">
    <source>
        <dbReference type="ARBA" id="ARBA00022801"/>
    </source>
</evidence>
<comment type="catalytic activity">
    <reaction evidence="1 11">
        <text>Endonucleolytic cleavage of DNA to give random double-stranded fragments with terminal 5'-phosphates, ATP is simultaneously hydrolyzed.</text>
        <dbReference type="EC" id="3.1.21.3"/>
    </reaction>
</comment>
<keyword evidence="10 11" id="KW-0238">DNA-binding</keyword>
<keyword evidence="4" id="KW-0540">Nuclease</keyword>
<dbReference type="GO" id="GO:0009307">
    <property type="term" value="P:DNA restriction-modification system"/>
    <property type="evidence" value="ECO:0007669"/>
    <property type="project" value="UniProtKB-KW"/>
</dbReference>
<comment type="function">
    <text evidence="11">Subunit R is required for both nuclease and ATPase activities, but not for modification.</text>
</comment>
<comment type="similarity">
    <text evidence="2 11">Belongs to the HsdR family.</text>
</comment>
<dbReference type="SUPFAM" id="SSF52540">
    <property type="entry name" value="P-loop containing nucleoside triphosphate hydrolases"/>
    <property type="match status" value="1"/>
</dbReference>
<keyword evidence="9 11" id="KW-0067">ATP-binding</keyword>
<comment type="subunit">
    <text evidence="3 11">The type I restriction/modification system is composed of three polypeptides R, M and S.</text>
</comment>
<dbReference type="InterPro" id="IPR040980">
    <property type="entry name" value="SWI2_SNF2"/>
</dbReference>
<dbReference type="PROSITE" id="PS51192">
    <property type="entry name" value="HELICASE_ATP_BIND_1"/>
    <property type="match status" value="1"/>
</dbReference>
<reference evidence="13" key="1">
    <citation type="submission" date="2018-08" db="EMBL/GenBank/DDBJ databases">
        <title>Comparative genomics of wild bee and flower associated Lactobacillus reveals potential adaptation to the bee host.</title>
        <authorList>
            <person name="Vuong H.Q."/>
            <person name="Mcfrederick Q.S."/>
        </authorList>
    </citation>
    <scope>NUCLEOTIDE SEQUENCE</scope>
    <source>
        <strain evidence="13">HV_63</strain>
    </source>
</reference>
<dbReference type="Pfam" id="PF22679">
    <property type="entry name" value="T1R_D3-like"/>
    <property type="match status" value="1"/>
</dbReference>
<dbReference type="SMART" id="SM00487">
    <property type="entry name" value="DEXDc"/>
    <property type="match status" value="1"/>
</dbReference>
<dbReference type="GO" id="GO:0005524">
    <property type="term" value="F:ATP binding"/>
    <property type="evidence" value="ECO:0007669"/>
    <property type="project" value="UniProtKB-KW"/>
</dbReference>
<protein>
    <recommendedName>
        <fullName evidence="11">Type I restriction enzyme endonuclease subunit</fullName>
        <shortName evidence="11">R protein</shortName>
        <ecNumber evidence="11">3.1.21.3</ecNumber>
    </recommendedName>
    <alternativeName>
        <fullName evidence="11">Type-1 restriction enzyme R protein</fullName>
    </alternativeName>
</protein>
<evidence type="ECO:0000256" key="7">
    <source>
        <dbReference type="ARBA" id="ARBA00022759"/>
    </source>
</evidence>
<keyword evidence="5 11" id="KW-0547">Nucleotide-binding</keyword>
<dbReference type="CDD" id="cd18800">
    <property type="entry name" value="SF2_C_EcoR124I-like"/>
    <property type="match status" value="1"/>
</dbReference>
<evidence type="ECO:0000256" key="4">
    <source>
        <dbReference type="ARBA" id="ARBA00022722"/>
    </source>
</evidence>
<evidence type="ECO:0000259" key="12">
    <source>
        <dbReference type="PROSITE" id="PS51192"/>
    </source>
</evidence>
<sequence>MTNYKTQGELDFEKQVVKQLSTDSNQWTERKDLYEATPEQLWANFRNKLNHNNMAALKQKPLTDEEFKRVQNKISNVKSPYEAAQLLDSENGIGKIEIERDDVSLGKQVTLSIFWKADVAGGNSSYEIVRQAIRPGNSSMGDTKDRRFDVTLLINGLPLIQLELKKSTVEINQAFNQIKKYSKENKYSDIYSLLQMFVIMSPDSTAYFANCKPDEFNKSFIFKWRDANNKLIENGMDFTKQALNIPMAHKIVSEYTVLDEERKKLLLLRPYQIYAIEAVMKRIKEHENGYVWHTTGSGKTLTSYKTAKLAAQLPAVDRVVFLVDRKALDDQTTNNFNAYAYNDDMQIKDAKNTGSLKRELLKNDSKILVTSIHKMANLVSDEQQAQADGHNTKISKIFKKRVCFFVDEAHRSQFGKMRQSIKQAFTNSNWYGYTGTPIFPENKKKFKGDIGVTTEELFGKRCHTYNLRDALEDHAVLPFNVEHVDTIANLDDIVIQKKEDKEAKKKSNYGKIVTEDDKAKIISDVHSMKQIEKETYLTSKMYEKDDHLDQVVDYILKQGPRKTSLGHGNYNAILATSSIEMAMRYYQKFKEKKQAIVNKKDNGWPRVAITYSLTENNDDSKNNQDEMTTILKDYNEQYGIKFHNNNEGISSYNKDVAKRVARRESNYVNLDKDKEINIVIVVRRLLTGFDAPKLNTLFVDRNFEYADLIQAYSRTNRLENNDYKREGQIVTFRKPATTEKNEINAYQLYGEGGSYKELIRPNYQDAVKEFSGLVADLKAVAPNADAADDLKGTKDKVSFVKTFRKVINKLNSLSMYNDFSWDNSEQAFGLAEDEVQHYVGKYENIKQEVEDHKSKTTDEDDELDNLDFSLSVGSTTLVDYDYITNLIKELVDLTPQYKTDEEYQENMPEYLQKEAEVQAKINEYDQSGHAKQATLLREMLEYLKHNYVAPDKFDAFVAHYEENKKHQSYEKFATKWGLPTNELKQITEDYDAANDDFPHIQDLMDAGDYQAAAKQQPDSRFSKLVNVLIQNKLSYNQALQPELERFIREMNDY</sequence>
<evidence type="ECO:0000313" key="14">
    <source>
        <dbReference type="Proteomes" id="UP000784700"/>
    </source>
</evidence>
<evidence type="ECO:0000256" key="6">
    <source>
        <dbReference type="ARBA" id="ARBA00022747"/>
    </source>
</evidence>
<dbReference type="InterPro" id="IPR055180">
    <property type="entry name" value="HsdR_RecA-like_helicase_dom_2"/>
</dbReference>